<reference evidence="2" key="1">
    <citation type="submission" date="2017-10" db="EMBL/GenBank/DDBJ databases">
        <title>Rapid genome shrinkage in a self-fertile nematode reveals novel sperm competition proteins.</title>
        <authorList>
            <person name="Yin D."/>
            <person name="Schwarz E.M."/>
            <person name="Thomas C.G."/>
            <person name="Felde R.L."/>
            <person name="Korf I.F."/>
            <person name="Cutter A.D."/>
            <person name="Schartner C.M."/>
            <person name="Ralston E.J."/>
            <person name="Meyer B.J."/>
            <person name="Haag E.S."/>
        </authorList>
    </citation>
    <scope>NUCLEOTIDE SEQUENCE [LARGE SCALE GENOMIC DNA]</scope>
    <source>
        <strain evidence="2">JU1422</strain>
    </source>
</reference>
<dbReference type="AlphaFoldDB" id="A0A2G5SEH3"/>
<name>A0A2G5SEH3_9PELO</name>
<evidence type="ECO:0000313" key="2">
    <source>
        <dbReference type="Proteomes" id="UP000230233"/>
    </source>
</evidence>
<accession>A0A2G5SEH3</accession>
<evidence type="ECO:0000313" key="1">
    <source>
        <dbReference type="EMBL" id="PIC13271.1"/>
    </source>
</evidence>
<keyword evidence="2" id="KW-1185">Reference proteome</keyword>
<comment type="caution">
    <text evidence="1">The sequence shown here is derived from an EMBL/GenBank/DDBJ whole genome shotgun (WGS) entry which is preliminary data.</text>
</comment>
<proteinExistence type="predicted"/>
<gene>
    <name evidence="1" type="ORF">B9Z55_027901</name>
</gene>
<protein>
    <submittedName>
        <fullName evidence="1">Uncharacterized protein</fullName>
    </submittedName>
</protein>
<dbReference type="EMBL" id="PDUG01000014">
    <property type="protein sequence ID" value="PIC13271.1"/>
    <property type="molecule type" value="Genomic_DNA"/>
</dbReference>
<sequence length="75" mass="8755">MMCKRKMSPEPFRKFFGCFSCLYRTKASDTFIKAVLCSANVSSKLTEWQTSNCTWQTYSMEKVFFKTNPSRNLEG</sequence>
<organism evidence="1 2">
    <name type="scientific">Caenorhabditis nigoni</name>
    <dbReference type="NCBI Taxonomy" id="1611254"/>
    <lineage>
        <taxon>Eukaryota</taxon>
        <taxon>Metazoa</taxon>
        <taxon>Ecdysozoa</taxon>
        <taxon>Nematoda</taxon>
        <taxon>Chromadorea</taxon>
        <taxon>Rhabditida</taxon>
        <taxon>Rhabditina</taxon>
        <taxon>Rhabditomorpha</taxon>
        <taxon>Rhabditoidea</taxon>
        <taxon>Rhabditidae</taxon>
        <taxon>Peloderinae</taxon>
        <taxon>Caenorhabditis</taxon>
    </lineage>
</organism>
<dbReference type="Proteomes" id="UP000230233">
    <property type="component" value="Unassembled WGS sequence"/>
</dbReference>